<evidence type="ECO:0000256" key="2">
    <source>
        <dbReference type="ARBA" id="ARBA00022670"/>
    </source>
</evidence>
<evidence type="ECO:0000256" key="6">
    <source>
        <dbReference type="SAM" id="SignalP"/>
    </source>
</evidence>
<dbReference type="Pfam" id="PF00082">
    <property type="entry name" value="Peptidase_S8"/>
    <property type="match status" value="1"/>
</dbReference>
<dbReference type="InterPro" id="IPR023828">
    <property type="entry name" value="Peptidase_S8_Ser-AS"/>
</dbReference>
<feature type="domain" description="Peptidase S8/S53" evidence="7">
    <location>
        <begin position="224"/>
        <end position="416"/>
    </location>
</feature>
<comment type="similarity">
    <text evidence="1 5">Belongs to the peptidase S8 family.</text>
</comment>
<dbReference type="Gene3D" id="3.40.50.200">
    <property type="entry name" value="Peptidase S8/S53 domain"/>
    <property type="match status" value="1"/>
</dbReference>
<dbReference type="AlphaFoldDB" id="A0A7G9S8S1"/>
<dbReference type="EMBL" id="CP060717">
    <property type="protein sequence ID" value="QNN64246.1"/>
    <property type="molecule type" value="Genomic_DNA"/>
</dbReference>
<accession>A0A7G9S8S1</accession>
<feature type="active site" description="Charge relay system" evidence="5">
    <location>
        <position position="254"/>
    </location>
</feature>
<name>A0A7G9S8S1_9SPHN</name>
<feature type="active site" description="Charge relay system" evidence="5">
    <location>
        <position position="225"/>
    </location>
</feature>
<sequence>MRKSVYVALTAVTLSLAYNGAAWSQATQPIFVPPPPNVTGVANSGWRQHDLDKVEAESRVRGGEILRGDRYALRSTLDYVSGIEESFVSPDKLLALRTKRLQNLVNRHRKELELDPAGLPIVRQRALLIDATPEQLAAAKAAGFGVTDEWSDAALGLRLTTLSTPASTPTAQAIAALASANPGLQVEPDYVYEPAGSAGAEAGSSAGSAQAPAARPAAPALVMIDGGVATDHAALKNSGIETMGFAGKYQATGHGTAVASLLVGNLGEFRGAALGARLYSADIYGGNPASGSASRMVKALAWAASKRPAVVTVSLAGPKSVAVGRAIAAVQKGGAKVVAATGNDGSMAPASYPASYAGVISVTGTDRTGKPIMEAGRAEHVDFGAPAVDLVAAVPGSGFMAVRGTSFAAPLVAGRLIQTSSFPRLIAEAVPGSGEVGLGIVCGKCGVSPTTLAKR</sequence>
<feature type="active site" description="Charge relay system" evidence="5">
    <location>
        <position position="406"/>
    </location>
</feature>
<evidence type="ECO:0000256" key="3">
    <source>
        <dbReference type="ARBA" id="ARBA00022801"/>
    </source>
</evidence>
<dbReference type="InterPro" id="IPR050131">
    <property type="entry name" value="Peptidase_S8_subtilisin-like"/>
</dbReference>
<dbReference type="RefSeq" id="WP_187541246.1">
    <property type="nucleotide sequence ID" value="NZ_CP060717.1"/>
</dbReference>
<dbReference type="GO" id="GO:0004252">
    <property type="term" value="F:serine-type endopeptidase activity"/>
    <property type="evidence" value="ECO:0007669"/>
    <property type="project" value="UniProtKB-UniRule"/>
</dbReference>
<feature type="chain" id="PRO_5028808017" evidence="6">
    <location>
        <begin position="25"/>
        <end position="455"/>
    </location>
</feature>
<gene>
    <name evidence="8" type="ORF">H9L12_07705</name>
</gene>
<organism evidence="8 9">
    <name type="scientific">Sphingomonas rhizophila</name>
    <dbReference type="NCBI Taxonomy" id="2071607"/>
    <lineage>
        <taxon>Bacteria</taxon>
        <taxon>Pseudomonadati</taxon>
        <taxon>Pseudomonadota</taxon>
        <taxon>Alphaproteobacteria</taxon>
        <taxon>Sphingomonadales</taxon>
        <taxon>Sphingomonadaceae</taxon>
        <taxon>Sphingomonas</taxon>
    </lineage>
</organism>
<keyword evidence="2 5" id="KW-0645">Protease</keyword>
<dbReference type="CDD" id="cd05561">
    <property type="entry name" value="Peptidases_S8_4"/>
    <property type="match status" value="1"/>
</dbReference>
<proteinExistence type="inferred from homology"/>
<dbReference type="Proteomes" id="UP000515955">
    <property type="component" value="Chromosome"/>
</dbReference>
<evidence type="ECO:0000256" key="1">
    <source>
        <dbReference type="ARBA" id="ARBA00011073"/>
    </source>
</evidence>
<dbReference type="PROSITE" id="PS00138">
    <property type="entry name" value="SUBTILASE_SER"/>
    <property type="match status" value="1"/>
</dbReference>
<keyword evidence="3 5" id="KW-0378">Hydrolase</keyword>
<keyword evidence="4 5" id="KW-0720">Serine protease</keyword>
<evidence type="ECO:0000256" key="5">
    <source>
        <dbReference type="PROSITE-ProRule" id="PRU01240"/>
    </source>
</evidence>
<protein>
    <submittedName>
        <fullName evidence="8">S8 family serine peptidase</fullName>
    </submittedName>
</protein>
<reference evidence="8 9" key="1">
    <citation type="submission" date="2020-08" db="EMBL/GenBank/DDBJ databases">
        <title>Genome sequence of Sphingomonas rhizophila KACC 19189T.</title>
        <authorList>
            <person name="Hyun D.-W."/>
            <person name="Bae J.-W."/>
        </authorList>
    </citation>
    <scope>NUCLEOTIDE SEQUENCE [LARGE SCALE GENOMIC DNA]</scope>
    <source>
        <strain evidence="8 9">KACC 19189</strain>
    </source>
</reference>
<evidence type="ECO:0000313" key="9">
    <source>
        <dbReference type="Proteomes" id="UP000515955"/>
    </source>
</evidence>
<dbReference type="GO" id="GO:0006508">
    <property type="term" value="P:proteolysis"/>
    <property type="evidence" value="ECO:0007669"/>
    <property type="project" value="UniProtKB-KW"/>
</dbReference>
<evidence type="ECO:0000259" key="7">
    <source>
        <dbReference type="Pfam" id="PF00082"/>
    </source>
</evidence>
<dbReference type="InterPro" id="IPR000209">
    <property type="entry name" value="Peptidase_S8/S53_dom"/>
</dbReference>
<dbReference type="KEGG" id="srhi:H9L12_07705"/>
<feature type="signal peptide" evidence="6">
    <location>
        <begin position="1"/>
        <end position="24"/>
    </location>
</feature>
<evidence type="ECO:0000313" key="8">
    <source>
        <dbReference type="EMBL" id="QNN64246.1"/>
    </source>
</evidence>
<dbReference type="InterPro" id="IPR036852">
    <property type="entry name" value="Peptidase_S8/S53_dom_sf"/>
</dbReference>
<keyword evidence="9" id="KW-1185">Reference proteome</keyword>
<keyword evidence="6" id="KW-0732">Signal</keyword>
<dbReference type="PROSITE" id="PS51892">
    <property type="entry name" value="SUBTILASE"/>
    <property type="match status" value="1"/>
</dbReference>
<evidence type="ECO:0000256" key="4">
    <source>
        <dbReference type="ARBA" id="ARBA00022825"/>
    </source>
</evidence>
<dbReference type="PANTHER" id="PTHR43806">
    <property type="entry name" value="PEPTIDASE S8"/>
    <property type="match status" value="1"/>
</dbReference>
<dbReference type="PANTHER" id="PTHR43806:SF11">
    <property type="entry name" value="CEREVISIN-RELATED"/>
    <property type="match status" value="1"/>
</dbReference>
<dbReference type="SUPFAM" id="SSF52743">
    <property type="entry name" value="Subtilisin-like"/>
    <property type="match status" value="1"/>
</dbReference>